<evidence type="ECO:0000259" key="13">
    <source>
        <dbReference type="Pfam" id="PF00763"/>
    </source>
</evidence>
<dbReference type="Gene3D" id="3.40.50.10860">
    <property type="entry name" value="Leucine Dehydrogenase, chain A, domain 1"/>
    <property type="match status" value="1"/>
</dbReference>
<dbReference type="InterPro" id="IPR036291">
    <property type="entry name" value="NAD(P)-bd_dom_sf"/>
</dbReference>
<dbReference type="Pfam" id="PF02882">
    <property type="entry name" value="THF_DHG_CYH_C"/>
    <property type="match status" value="1"/>
</dbReference>
<dbReference type="InterPro" id="IPR020631">
    <property type="entry name" value="THF_DH/CycHdrlase_NAD-bd_dom"/>
</dbReference>
<evidence type="ECO:0000256" key="5">
    <source>
        <dbReference type="ARBA" id="ARBA00022755"/>
    </source>
</evidence>
<keyword evidence="8 12" id="KW-0560">Oxidoreductase</keyword>
<dbReference type="GO" id="GO:0006164">
    <property type="term" value="P:purine nucleotide biosynthetic process"/>
    <property type="evidence" value="ECO:0007669"/>
    <property type="project" value="UniProtKB-KW"/>
</dbReference>
<dbReference type="AlphaFoldDB" id="A0A109RF71"/>
<name>A0A109RF71_9LACT</name>
<feature type="binding site" evidence="12">
    <location>
        <position position="188"/>
    </location>
    <ligand>
        <name>NADP(+)</name>
        <dbReference type="ChEBI" id="CHEBI:58349"/>
    </ligand>
</feature>
<protein>
    <recommendedName>
        <fullName evidence="12">Bifunctional protein FolD</fullName>
    </recommendedName>
    <domain>
        <recommendedName>
            <fullName evidence="12">Methylenetetrahydrofolate dehydrogenase</fullName>
            <ecNumber evidence="12">1.5.1.5</ecNumber>
        </recommendedName>
    </domain>
    <domain>
        <recommendedName>
            <fullName evidence="12">Methenyltetrahydrofolate cyclohydrolase</fullName>
            <ecNumber evidence="12">3.5.4.9</ecNumber>
        </recommendedName>
    </domain>
</protein>
<dbReference type="EMBL" id="CP014160">
    <property type="protein sequence ID" value="AMB94691.1"/>
    <property type="molecule type" value="Genomic_DNA"/>
</dbReference>
<comment type="catalytic activity">
    <reaction evidence="12">
        <text>(6R)-5,10-methenyltetrahydrofolate + H2O = (6R)-10-formyltetrahydrofolate + H(+)</text>
        <dbReference type="Rhea" id="RHEA:23700"/>
        <dbReference type="ChEBI" id="CHEBI:15377"/>
        <dbReference type="ChEBI" id="CHEBI:15378"/>
        <dbReference type="ChEBI" id="CHEBI:57455"/>
        <dbReference type="ChEBI" id="CHEBI:195366"/>
        <dbReference type="EC" id="3.5.4.9"/>
    </reaction>
</comment>
<evidence type="ECO:0000256" key="1">
    <source>
        <dbReference type="ARBA" id="ARBA00004777"/>
    </source>
</evidence>
<dbReference type="GO" id="GO:0000105">
    <property type="term" value="P:L-histidine biosynthetic process"/>
    <property type="evidence" value="ECO:0007669"/>
    <property type="project" value="UniProtKB-KW"/>
</dbReference>
<evidence type="ECO:0000256" key="6">
    <source>
        <dbReference type="ARBA" id="ARBA00022801"/>
    </source>
</evidence>
<evidence type="ECO:0000256" key="3">
    <source>
        <dbReference type="ARBA" id="ARBA00022563"/>
    </source>
</evidence>
<dbReference type="InterPro" id="IPR046346">
    <property type="entry name" value="Aminoacid_DH-like_N_sf"/>
</dbReference>
<dbReference type="GO" id="GO:0009086">
    <property type="term" value="P:methionine biosynthetic process"/>
    <property type="evidence" value="ECO:0007669"/>
    <property type="project" value="UniProtKB-KW"/>
</dbReference>
<comment type="similarity">
    <text evidence="12">Belongs to the tetrahydrofolate dehydrogenase/cyclohydrolase family.</text>
</comment>
<reference evidence="15 16" key="1">
    <citation type="journal article" date="2016" name="Genome Announc.">
        <title>Complete Genome Sequences of Aerococcus christensenii CCUG 28831T, Aerococcus sanguinicola CCUG 43001T, Aerococcus urinae CCUG 36881T, Aerococcus urinaeequi CCUG 28094T, Aerococcus urinaehominis CCUG 42038 BT, and Aerococcus viridans CCUG 4311T.</title>
        <authorList>
            <person name="Carkaci D."/>
            <person name="Dargis R."/>
            <person name="Nielsen X.C."/>
            <person name="Skovgaard O."/>
            <person name="Fuursted K."/>
            <person name="Christensen J.J."/>
        </authorList>
    </citation>
    <scope>NUCLEOTIDE SEQUENCE [LARGE SCALE GENOMIC DNA]</scope>
    <source>
        <strain evidence="15 16">CCUG43001</strain>
    </source>
</reference>
<feature type="binding site" evidence="12">
    <location>
        <begin position="163"/>
        <end position="165"/>
    </location>
    <ligand>
        <name>NADP(+)</name>
        <dbReference type="ChEBI" id="CHEBI:58349"/>
    </ligand>
</feature>
<evidence type="ECO:0000256" key="7">
    <source>
        <dbReference type="ARBA" id="ARBA00022857"/>
    </source>
</evidence>
<comment type="subunit">
    <text evidence="2 12">Homodimer.</text>
</comment>
<accession>A0A109RF71</accession>
<keyword evidence="3 12" id="KW-0554">One-carbon metabolism</keyword>
<dbReference type="Gene3D" id="3.40.50.720">
    <property type="entry name" value="NAD(P)-binding Rossmann-like Domain"/>
    <property type="match status" value="1"/>
</dbReference>
<dbReference type="GO" id="GO:0035999">
    <property type="term" value="P:tetrahydrofolate interconversion"/>
    <property type="evidence" value="ECO:0007669"/>
    <property type="project" value="UniProtKB-UniRule"/>
</dbReference>
<dbReference type="EC" id="1.5.1.5" evidence="12"/>
<feature type="domain" description="Tetrahydrofolate dehydrogenase/cyclohydrolase catalytic" evidence="13">
    <location>
        <begin position="6"/>
        <end position="118"/>
    </location>
</feature>
<dbReference type="GeneID" id="92903997"/>
<dbReference type="GO" id="GO:0005829">
    <property type="term" value="C:cytosol"/>
    <property type="evidence" value="ECO:0007669"/>
    <property type="project" value="TreeGrafter"/>
</dbReference>
<dbReference type="InterPro" id="IPR020630">
    <property type="entry name" value="THF_DH/CycHdrlase_cat_dom"/>
</dbReference>
<dbReference type="PANTHER" id="PTHR48099">
    <property type="entry name" value="C-1-TETRAHYDROFOLATE SYNTHASE, CYTOPLASMIC-RELATED"/>
    <property type="match status" value="1"/>
</dbReference>
<keyword evidence="9 12" id="KW-0368">Histidine biosynthesis</keyword>
<dbReference type="KEGG" id="asan:AWM72_07945"/>
<keyword evidence="10 12" id="KW-0486">Methionine biosynthesis</keyword>
<keyword evidence="5 12" id="KW-0658">Purine biosynthesis</keyword>
<dbReference type="PANTHER" id="PTHR48099:SF5">
    <property type="entry name" value="C-1-TETRAHYDROFOLATE SYNTHASE, CYTOPLASMIC"/>
    <property type="match status" value="1"/>
</dbReference>
<keyword evidence="11 12" id="KW-0511">Multifunctional enzyme</keyword>
<dbReference type="Proteomes" id="UP000069912">
    <property type="component" value="Chromosome"/>
</dbReference>
<dbReference type="HAMAP" id="MF_01576">
    <property type="entry name" value="THF_DHG_CYH"/>
    <property type="match status" value="1"/>
</dbReference>
<organism evidence="15 16">
    <name type="scientific">Aerococcus sanguinicola</name>
    <dbReference type="NCBI Taxonomy" id="119206"/>
    <lineage>
        <taxon>Bacteria</taxon>
        <taxon>Bacillati</taxon>
        <taxon>Bacillota</taxon>
        <taxon>Bacilli</taxon>
        <taxon>Lactobacillales</taxon>
        <taxon>Aerococcaceae</taxon>
        <taxon>Aerococcus</taxon>
    </lineage>
</organism>
<evidence type="ECO:0000256" key="11">
    <source>
        <dbReference type="ARBA" id="ARBA00023268"/>
    </source>
</evidence>
<keyword evidence="4 12" id="KW-0028">Amino-acid biosynthesis</keyword>
<dbReference type="InterPro" id="IPR000672">
    <property type="entry name" value="THF_DH/CycHdrlase"/>
</dbReference>
<comment type="function">
    <text evidence="12">Catalyzes the oxidation of 5,10-methylenetetrahydrofolate to 5,10-methenyltetrahydrofolate and then the hydrolysis of 5,10-methenyltetrahydrofolate to 10-formyltetrahydrofolate.</text>
</comment>
<keyword evidence="7 12" id="KW-0521">NADP</keyword>
<feature type="binding site" evidence="12">
    <location>
        <position position="229"/>
    </location>
    <ligand>
        <name>NADP(+)</name>
        <dbReference type="ChEBI" id="CHEBI:58349"/>
    </ligand>
</feature>
<dbReference type="PRINTS" id="PR00085">
    <property type="entry name" value="THFDHDRGNASE"/>
</dbReference>
<evidence type="ECO:0000256" key="9">
    <source>
        <dbReference type="ARBA" id="ARBA00023102"/>
    </source>
</evidence>
<dbReference type="FunFam" id="3.40.50.10860:FF:000005">
    <property type="entry name" value="C-1-tetrahydrofolate synthase, cytoplasmic, putative"/>
    <property type="match status" value="1"/>
</dbReference>
<sequence length="281" mass="30945">MIEIYSKDYVKEQKKKMAERVEALKAKGIHPSMTTFLVQGRSANAQYAKVKGRFAETVGVDYHLVELDAETTTEDLIKAIEEKNQDPNTHGIMVEMPLPEHIDESQIRVALDPNKDVDALHPIHLGNLLHQRPSTIPNTPLAAMKMLELADTEFKGKDCVVIGNSTVVGRPLAELLEQKEATVTLCHIFTNDTAKFTREADIVCSATGVPHLVTEDMIKEGATVVDIGTTYTEDGKLLGDVDYENVAPKTRAITPVPGGVGPVTQVMLFDQMITRLEKEAN</sequence>
<dbReference type="Pfam" id="PF00763">
    <property type="entry name" value="THF_DHG_CYH"/>
    <property type="match status" value="1"/>
</dbReference>
<dbReference type="EC" id="3.5.4.9" evidence="12"/>
<feature type="domain" description="Tetrahydrofolate dehydrogenase/cyclohydrolase NAD(P)-binding" evidence="14">
    <location>
        <begin position="137"/>
        <end position="278"/>
    </location>
</feature>
<dbReference type="UniPathway" id="UPA00193"/>
<dbReference type="SUPFAM" id="SSF53223">
    <property type="entry name" value="Aminoacid dehydrogenase-like, N-terminal domain"/>
    <property type="match status" value="1"/>
</dbReference>
<evidence type="ECO:0000256" key="8">
    <source>
        <dbReference type="ARBA" id="ARBA00023002"/>
    </source>
</evidence>
<keyword evidence="6 12" id="KW-0378">Hydrolase</keyword>
<proteinExistence type="inferred from homology"/>
<dbReference type="CDD" id="cd01080">
    <property type="entry name" value="NAD_bind_m-THF_DH_Cyclohyd"/>
    <property type="match status" value="1"/>
</dbReference>
<keyword evidence="16" id="KW-1185">Reference proteome</keyword>
<dbReference type="SUPFAM" id="SSF51735">
    <property type="entry name" value="NAD(P)-binding Rossmann-fold domains"/>
    <property type="match status" value="1"/>
</dbReference>
<reference evidence="16" key="2">
    <citation type="submission" date="2016-01" db="EMBL/GenBank/DDBJ databases">
        <title>Six Aerococcus type strain genome sequencing and assembly using PacBio and Illumina Hiseq.</title>
        <authorList>
            <person name="Carkaci D."/>
            <person name="Dargis R."/>
            <person name="Nielsen X.C."/>
            <person name="Skovgaard O."/>
            <person name="Fuursted K."/>
            <person name="Christensen J.J."/>
        </authorList>
    </citation>
    <scope>NUCLEOTIDE SEQUENCE [LARGE SCALE GENOMIC DNA]</scope>
    <source>
        <strain evidence="16">CCUG43001</strain>
    </source>
</reference>
<evidence type="ECO:0000256" key="12">
    <source>
        <dbReference type="HAMAP-Rule" id="MF_01576"/>
    </source>
</evidence>
<dbReference type="GO" id="GO:0004477">
    <property type="term" value="F:methenyltetrahydrofolate cyclohydrolase activity"/>
    <property type="evidence" value="ECO:0007669"/>
    <property type="project" value="UniProtKB-UniRule"/>
</dbReference>
<comment type="pathway">
    <text evidence="1 12">One-carbon metabolism; tetrahydrofolate interconversion.</text>
</comment>
<evidence type="ECO:0000313" key="15">
    <source>
        <dbReference type="EMBL" id="AMB94691.1"/>
    </source>
</evidence>
<dbReference type="GO" id="GO:0004488">
    <property type="term" value="F:methylenetetrahydrofolate dehydrogenase (NADP+) activity"/>
    <property type="evidence" value="ECO:0007669"/>
    <property type="project" value="UniProtKB-UniRule"/>
</dbReference>
<evidence type="ECO:0000259" key="14">
    <source>
        <dbReference type="Pfam" id="PF02882"/>
    </source>
</evidence>
<comment type="catalytic activity">
    <reaction evidence="12">
        <text>(6R)-5,10-methylene-5,6,7,8-tetrahydrofolate + NADP(+) = (6R)-5,10-methenyltetrahydrofolate + NADPH</text>
        <dbReference type="Rhea" id="RHEA:22812"/>
        <dbReference type="ChEBI" id="CHEBI:15636"/>
        <dbReference type="ChEBI" id="CHEBI:57455"/>
        <dbReference type="ChEBI" id="CHEBI:57783"/>
        <dbReference type="ChEBI" id="CHEBI:58349"/>
        <dbReference type="EC" id="1.5.1.5"/>
    </reaction>
</comment>
<dbReference type="FunFam" id="3.40.50.720:FF:000094">
    <property type="entry name" value="Bifunctional protein FolD"/>
    <property type="match status" value="1"/>
</dbReference>
<evidence type="ECO:0000256" key="10">
    <source>
        <dbReference type="ARBA" id="ARBA00023167"/>
    </source>
</evidence>
<evidence type="ECO:0000256" key="4">
    <source>
        <dbReference type="ARBA" id="ARBA00022605"/>
    </source>
</evidence>
<gene>
    <name evidence="12" type="primary">folD</name>
    <name evidence="15" type="ORF">AWM72_07945</name>
</gene>
<evidence type="ECO:0000313" key="16">
    <source>
        <dbReference type="Proteomes" id="UP000069912"/>
    </source>
</evidence>
<dbReference type="RefSeq" id="WP_067975978.1">
    <property type="nucleotide sequence ID" value="NZ_CP014160.1"/>
</dbReference>
<evidence type="ECO:0000256" key="2">
    <source>
        <dbReference type="ARBA" id="ARBA00011738"/>
    </source>
</evidence>